<feature type="domain" description="BHLH" evidence="4">
    <location>
        <begin position="44"/>
        <end position="96"/>
    </location>
</feature>
<keyword evidence="6" id="KW-1185">Reference proteome</keyword>
<gene>
    <name evidence="5" type="ORF">Q7C36_002236</name>
</gene>
<evidence type="ECO:0000256" key="3">
    <source>
        <dbReference type="SAM" id="MobiDB-lite"/>
    </source>
</evidence>
<keyword evidence="1" id="KW-0805">Transcription regulation</keyword>
<name>A0AA88TAI1_TACVA</name>
<evidence type="ECO:0000313" key="5">
    <source>
        <dbReference type="EMBL" id="KAK2866180.1"/>
    </source>
</evidence>
<dbReference type="GO" id="GO:0045944">
    <property type="term" value="P:positive regulation of transcription by RNA polymerase II"/>
    <property type="evidence" value="ECO:0007669"/>
    <property type="project" value="TreeGrafter"/>
</dbReference>
<comment type="caution">
    <text evidence="5">The sequence shown here is derived from an EMBL/GenBank/DDBJ whole genome shotgun (WGS) entry which is preliminary data.</text>
</comment>
<sequence>MEMARQSTPFVILEAFSDRRPDVKNIPDWSVSGLRLPAERERRRRRLAANARERRRMLGLNVAFERLRSVIPRLQSDRRLSKSETLQMAQIYIGTLSEMLQDRAESPEVTSETENGDVKAEDGVEKDSTDSEACCGGHTENRLRHELKGTLNFWERSNGTK</sequence>
<feature type="compositionally biased region" description="Basic and acidic residues" evidence="3">
    <location>
        <begin position="116"/>
        <end position="129"/>
    </location>
</feature>
<dbReference type="GO" id="GO:0061564">
    <property type="term" value="P:axon development"/>
    <property type="evidence" value="ECO:0007669"/>
    <property type="project" value="TreeGrafter"/>
</dbReference>
<dbReference type="GO" id="GO:0007423">
    <property type="term" value="P:sensory organ development"/>
    <property type="evidence" value="ECO:0007669"/>
    <property type="project" value="TreeGrafter"/>
</dbReference>
<dbReference type="GO" id="GO:0046983">
    <property type="term" value="F:protein dimerization activity"/>
    <property type="evidence" value="ECO:0007669"/>
    <property type="project" value="InterPro"/>
</dbReference>
<dbReference type="InterPro" id="IPR011598">
    <property type="entry name" value="bHLH_dom"/>
</dbReference>
<evidence type="ECO:0000256" key="1">
    <source>
        <dbReference type="ARBA" id="ARBA00023015"/>
    </source>
</evidence>
<protein>
    <recommendedName>
        <fullName evidence="4">BHLH domain-containing protein</fullName>
    </recommendedName>
</protein>
<dbReference type="Pfam" id="PF00010">
    <property type="entry name" value="HLH"/>
    <property type="match status" value="1"/>
</dbReference>
<dbReference type="Proteomes" id="UP001187315">
    <property type="component" value="Unassembled WGS sequence"/>
</dbReference>
<accession>A0AA88TAI1</accession>
<dbReference type="PROSITE" id="PS50888">
    <property type="entry name" value="BHLH"/>
    <property type="match status" value="1"/>
</dbReference>
<organism evidence="5 6">
    <name type="scientific">Tachysurus vachellii</name>
    <name type="common">Darkbarbel catfish</name>
    <name type="synonym">Pelteobagrus vachellii</name>
    <dbReference type="NCBI Taxonomy" id="175792"/>
    <lineage>
        <taxon>Eukaryota</taxon>
        <taxon>Metazoa</taxon>
        <taxon>Chordata</taxon>
        <taxon>Craniata</taxon>
        <taxon>Vertebrata</taxon>
        <taxon>Euteleostomi</taxon>
        <taxon>Actinopterygii</taxon>
        <taxon>Neopterygii</taxon>
        <taxon>Teleostei</taxon>
        <taxon>Ostariophysi</taxon>
        <taxon>Siluriformes</taxon>
        <taxon>Bagridae</taxon>
        <taxon>Tachysurus</taxon>
    </lineage>
</organism>
<proteinExistence type="predicted"/>
<dbReference type="AlphaFoldDB" id="A0AA88TAI1"/>
<evidence type="ECO:0000259" key="4">
    <source>
        <dbReference type="PROSITE" id="PS50888"/>
    </source>
</evidence>
<dbReference type="Gene3D" id="4.10.280.10">
    <property type="entry name" value="Helix-loop-helix DNA-binding domain"/>
    <property type="match status" value="1"/>
</dbReference>
<keyword evidence="2" id="KW-0804">Transcription</keyword>
<evidence type="ECO:0000256" key="2">
    <source>
        <dbReference type="ARBA" id="ARBA00023163"/>
    </source>
</evidence>
<dbReference type="EMBL" id="JAVHJS010000002">
    <property type="protein sequence ID" value="KAK2866180.1"/>
    <property type="molecule type" value="Genomic_DNA"/>
</dbReference>
<dbReference type="PANTHER" id="PTHR19290:SF82">
    <property type="entry name" value="TRANSCRIPTION FACTOR ATOH1"/>
    <property type="match status" value="1"/>
</dbReference>
<dbReference type="InterPro" id="IPR050359">
    <property type="entry name" value="bHLH_transcription_factors"/>
</dbReference>
<dbReference type="GO" id="GO:0005634">
    <property type="term" value="C:nucleus"/>
    <property type="evidence" value="ECO:0007669"/>
    <property type="project" value="TreeGrafter"/>
</dbReference>
<dbReference type="SMART" id="SM00353">
    <property type="entry name" value="HLH"/>
    <property type="match status" value="1"/>
</dbReference>
<dbReference type="InterPro" id="IPR036638">
    <property type="entry name" value="HLH_DNA-bd_sf"/>
</dbReference>
<dbReference type="GO" id="GO:0000981">
    <property type="term" value="F:DNA-binding transcription factor activity, RNA polymerase II-specific"/>
    <property type="evidence" value="ECO:0007669"/>
    <property type="project" value="TreeGrafter"/>
</dbReference>
<dbReference type="PANTHER" id="PTHR19290">
    <property type="entry name" value="BASIC HELIX-LOOP-HELIX PROTEIN NEUROGENIN-RELATED"/>
    <property type="match status" value="1"/>
</dbReference>
<reference evidence="5" key="1">
    <citation type="submission" date="2023-08" db="EMBL/GenBank/DDBJ databases">
        <title>Pelteobagrus vachellii genome.</title>
        <authorList>
            <person name="Liu H."/>
        </authorList>
    </citation>
    <scope>NUCLEOTIDE SEQUENCE</scope>
    <source>
        <strain evidence="5">PRFRI_2022a</strain>
        <tissue evidence="5">Muscle</tissue>
    </source>
</reference>
<evidence type="ECO:0000313" key="6">
    <source>
        <dbReference type="Proteomes" id="UP001187315"/>
    </source>
</evidence>
<feature type="region of interest" description="Disordered" evidence="3">
    <location>
        <begin position="102"/>
        <end position="141"/>
    </location>
</feature>
<dbReference type="GO" id="GO:0070888">
    <property type="term" value="F:E-box binding"/>
    <property type="evidence" value="ECO:0007669"/>
    <property type="project" value="TreeGrafter"/>
</dbReference>
<dbReference type="SUPFAM" id="SSF47459">
    <property type="entry name" value="HLH, helix-loop-helix DNA-binding domain"/>
    <property type="match status" value="1"/>
</dbReference>